<evidence type="ECO:0000313" key="5">
    <source>
        <dbReference type="Proteomes" id="UP000028705"/>
    </source>
</evidence>
<evidence type="ECO:0000313" key="4">
    <source>
        <dbReference type="EMBL" id="KFF11900.1"/>
    </source>
</evidence>
<evidence type="ECO:0000259" key="3">
    <source>
        <dbReference type="Pfam" id="PF00149"/>
    </source>
</evidence>
<dbReference type="eggNOG" id="COG4775">
    <property type="taxonomic scope" value="Bacteria"/>
</dbReference>
<keyword evidence="5" id="KW-1185">Reference proteome</keyword>
<protein>
    <submittedName>
        <fullName evidence="4">Metallophosphoesterase</fullName>
    </submittedName>
</protein>
<dbReference type="GO" id="GO:0016787">
    <property type="term" value="F:hydrolase activity"/>
    <property type="evidence" value="ECO:0007669"/>
    <property type="project" value="UniProtKB-KW"/>
</dbReference>
<organism evidence="4 5">
    <name type="scientific">Chryseobacterium soli</name>
    <dbReference type="NCBI Taxonomy" id="445961"/>
    <lineage>
        <taxon>Bacteria</taxon>
        <taxon>Pseudomonadati</taxon>
        <taxon>Bacteroidota</taxon>
        <taxon>Flavobacteriia</taxon>
        <taxon>Flavobacteriales</taxon>
        <taxon>Weeksellaceae</taxon>
        <taxon>Chryseobacterium group</taxon>
        <taxon>Chryseobacterium</taxon>
    </lineage>
</organism>
<dbReference type="Proteomes" id="UP000028705">
    <property type="component" value="Unassembled WGS sequence"/>
</dbReference>
<dbReference type="Gene3D" id="3.60.21.10">
    <property type="match status" value="1"/>
</dbReference>
<dbReference type="AlphaFoldDB" id="A0A086A5D6"/>
<dbReference type="SUPFAM" id="SSF56300">
    <property type="entry name" value="Metallo-dependent phosphatases"/>
    <property type="match status" value="1"/>
</dbReference>
<dbReference type="InterPro" id="IPR051558">
    <property type="entry name" value="Metallophosphoesterase_PAP"/>
</dbReference>
<dbReference type="OrthoDB" id="333971at2"/>
<evidence type="ECO:0000256" key="2">
    <source>
        <dbReference type="ARBA" id="ARBA00022801"/>
    </source>
</evidence>
<reference evidence="4 5" key="1">
    <citation type="submission" date="2014-07" db="EMBL/GenBank/DDBJ databases">
        <title>Genome of Chryseobacterium soli DSM 19298.</title>
        <authorList>
            <person name="Stropko S.J."/>
            <person name="Pipes S.E."/>
            <person name="Newman J."/>
        </authorList>
    </citation>
    <scope>NUCLEOTIDE SEQUENCE [LARGE SCALE GENOMIC DNA]</scope>
    <source>
        <strain evidence="4 5">DSM 19298</strain>
    </source>
</reference>
<dbReference type="PANTHER" id="PTHR10161">
    <property type="entry name" value="TARTRATE-RESISTANT ACID PHOSPHATASE TYPE 5"/>
    <property type="match status" value="1"/>
</dbReference>
<dbReference type="InterPro" id="IPR029052">
    <property type="entry name" value="Metallo-depent_PP-like"/>
</dbReference>
<keyword evidence="1" id="KW-0732">Signal</keyword>
<dbReference type="InterPro" id="IPR004843">
    <property type="entry name" value="Calcineurin-like_PHP"/>
</dbReference>
<evidence type="ECO:0000256" key="1">
    <source>
        <dbReference type="ARBA" id="ARBA00022729"/>
    </source>
</evidence>
<feature type="domain" description="Calcineurin-like phosphoesterase" evidence="3">
    <location>
        <begin position="54"/>
        <end position="251"/>
    </location>
</feature>
<proteinExistence type="predicted"/>
<dbReference type="STRING" id="445961.IW15_14550"/>
<comment type="caution">
    <text evidence="4">The sequence shown here is derived from an EMBL/GenBank/DDBJ whole genome shotgun (WGS) entry which is preliminary data.</text>
</comment>
<sequence>MNLSLKTDLKKISILLKAALSAGALYSCATYNVKKGKNLFEVKNSDIKSGNDFKIFLVGDAGNADEAQAKHTLNYIKSKLDSADENSMLLFLGDNIYPSGMPEKSDKDYPSAKEKLDNQLAITKNFKGKTLVIPGNHDWYYGLDGLKAQENYVKEYLNDKKAFLPKNSCPIDDINLTKDIKLIVIDSEWALVNWDQYPGINKNCSIKTREDLFEEFKDLVNKNQDKRIIVALHHPIISSGVHAGFNSAKSHLYPLKSKVPVPGVASLINVLRNSSGASMEDINNQHYADLANRIKSIVQDKDNIIFVSGHDHNLQYHEERNIRQIISGAGSKTDPATIAEKTDFSYGGSGFAVLNLRKDKSSDIEYFSTKDNKLEKLTQISVISKPDVFINNFPNTFPSTFTSTVYPVELTQKGKIYRWLWGEHYRKYYGIPIEAQTANLSEINGGFTPFREGGGNQSNSLRLKAQDGQEFVMRGVKKSAVRFLNNMAFKKSTFGNELNNTFPEKFLLDFYTTDHPFTPFSVGNMADKLNIFHSNPKLYYIPKQYALGDYNQNYGDEMYMIEERFSSDPKTLESLEHAKDILSTDDVLKNFTKNNKYAVDQESYIRARIFDMLIGDWDRHSDQWKWAEYKDGDKVVYKPIPRDRDQAFSKYDGAAFKIIMNVPAIRHMKTFKDDIKNVKWMNMEPYPLDLVFLKGSTQEEWIAQAKYIQEHLTDNDIDEAFSNLPKEVKDETIADIQRKLKSRKIKLQDYASRYYDVLQEKVPLAGTVNPDKFVITKNGHSVTVQQYALDKNKENLELVFEKTYDDSKTKELWIYGLEDDDIYEVLGDGRPKMNIRLIGGYNHDTYTVADGKKVKIYDFKSQKNTYHAGTAAKKISDDYDINTYNYKHPKYNFFAGYPNADYNPDDGVILGVLANYTVNNFIRDPYTQKHSLKANFYTATGGFSLVYKGIFKKAISGWDFNLDAAYTTPHFSQNFFGLSNESPYDKENTEREYNRARISKFSFAPSISKKSWLNLQHQFQLTFEDNKIQRNGDRFVDQSPDVRPEVFKSQQFAGANYTFSFKNMDNKAFPTLGMELLVNANWKTNVSNFDKNFLALNGTLTIDHRIDKRGLFVFANSSNGMWINNNNFEFYQAAAIGGNNGMRAFRNDRFSGRSYFTNNSEVRWDFGRVRNNIVPANMGVLVGYDFGRVWNNGEDSKKWHQSVGAGFWLSIVDMFSARLNYFYGSDGGRISAGVGMNF</sequence>
<name>A0A086A5D6_9FLAO</name>
<accession>A0A086A5D6</accession>
<keyword evidence="2" id="KW-0378">Hydrolase</keyword>
<dbReference type="PANTHER" id="PTHR10161:SF14">
    <property type="entry name" value="TARTRATE-RESISTANT ACID PHOSPHATASE TYPE 5"/>
    <property type="match status" value="1"/>
</dbReference>
<dbReference type="EMBL" id="JPRH01000005">
    <property type="protein sequence ID" value="KFF11900.1"/>
    <property type="molecule type" value="Genomic_DNA"/>
</dbReference>
<dbReference type="Pfam" id="PF00149">
    <property type="entry name" value="Metallophos"/>
    <property type="match status" value="1"/>
</dbReference>
<dbReference type="PROSITE" id="PS51257">
    <property type="entry name" value="PROKAR_LIPOPROTEIN"/>
    <property type="match status" value="1"/>
</dbReference>
<gene>
    <name evidence="4" type="ORF">IW15_14550</name>
</gene>